<feature type="compositionally biased region" description="Basic and acidic residues" evidence="4">
    <location>
        <begin position="741"/>
        <end position="750"/>
    </location>
</feature>
<dbReference type="InterPro" id="IPR052424">
    <property type="entry name" value="Kielin_Chordin-BMP_Reg"/>
</dbReference>
<accession>A0ABN7AZX8</accession>
<dbReference type="InterPro" id="IPR001007">
    <property type="entry name" value="VWF_dom"/>
</dbReference>
<organism evidence="6 7">
    <name type="scientific">Nesidiocoris tenuis</name>
    <dbReference type="NCBI Taxonomy" id="355587"/>
    <lineage>
        <taxon>Eukaryota</taxon>
        <taxon>Metazoa</taxon>
        <taxon>Ecdysozoa</taxon>
        <taxon>Arthropoda</taxon>
        <taxon>Hexapoda</taxon>
        <taxon>Insecta</taxon>
        <taxon>Pterygota</taxon>
        <taxon>Neoptera</taxon>
        <taxon>Paraneoptera</taxon>
        <taxon>Hemiptera</taxon>
        <taxon>Heteroptera</taxon>
        <taxon>Panheteroptera</taxon>
        <taxon>Cimicomorpha</taxon>
        <taxon>Miridae</taxon>
        <taxon>Dicyphina</taxon>
        <taxon>Nesidiocoris</taxon>
    </lineage>
</organism>
<gene>
    <name evidence="6" type="ORF">NTJ_10535</name>
</gene>
<feature type="compositionally biased region" description="Polar residues" evidence="4">
    <location>
        <begin position="1319"/>
        <end position="1328"/>
    </location>
</feature>
<feature type="compositionally biased region" description="Low complexity" evidence="4">
    <location>
        <begin position="1894"/>
        <end position="1904"/>
    </location>
</feature>
<feature type="compositionally biased region" description="Basic and acidic residues" evidence="4">
    <location>
        <begin position="1612"/>
        <end position="1624"/>
    </location>
</feature>
<dbReference type="Gene3D" id="6.20.200.20">
    <property type="match status" value="1"/>
</dbReference>
<feature type="compositionally biased region" description="Polar residues" evidence="4">
    <location>
        <begin position="1720"/>
        <end position="1737"/>
    </location>
</feature>
<keyword evidence="2" id="KW-0964">Secreted</keyword>
<feature type="compositionally biased region" description="Polar residues" evidence="4">
    <location>
        <begin position="1000"/>
        <end position="1021"/>
    </location>
</feature>
<feature type="compositionally biased region" description="Low complexity" evidence="4">
    <location>
        <begin position="1442"/>
        <end position="1452"/>
    </location>
</feature>
<feature type="region of interest" description="Disordered" evidence="4">
    <location>
        <begin position="709"/>
        <end position="1342"/>
    </location>
</feature>
<feature type="compositionally biased region" description="Low complexity" evidence="4">
    <location>
        <begin position="976"/>
        <end position="987"/>
    </location>
</feature>
<feature type="compositionally biased region" description="Acidic residues" evidence="4">
    <location>
        <begin position="479"/>
        <end position="489"/>
    </location>
</feature>
<feature type="compositionally biased region" description="Polar residues" evidence="4">
    <location>
        <begin position="1688"/>
        <end position="1699"/>
    </location>
</feature>
<evidence type="ECO:0000256" key="1">
    <source>
        <dbReference type="ARBA" id="ARBA00004613"/>
    </source>
</evidence>
<feature type="compositionally biased region" description="Polar residues" evidence="4">
    <location>
        <begin position="1594"/>
        <end position="1610"/>
    </location>
</feature>
<feature type="compositionally biased region" description="Basic and acidic residues" evidence="4">
    <location>
        <begin position="1427"/>
        <end position="1441"/>
    </location>
</feature>
<feature type="compositionally biased region" description="Basic and acidic residues" evidence="4">
    <location>
        <begin position="1506"/>
        <end position="1521"/>
    </location>
</feature>
<sequence>MDLVTTSGAMGVVSLQGSLLLVALLFYTVLTAPVIEENTALLGPDQIAEGKDGCFYNYEHYDEGDRILTNEPCLNCTCHNRMLMCYLRVCPFTKAIGQDCQIEKKPDQCCPTITCPQVPVALLTSSTTEKTWTSSAVGHLDNYGCVLDDNTFYADGAQVPSDPKKPCELCYCIRNQTACVMQECTLNVEGCKPVYQEGVCCPVRYDCDHDNVLTTPGPTAGLITTPGGPNECQANNRIYNDGEMIDNMTENPCEHCYCMRGEIVCAVQECGQPLENTECTPLPAEPGQCCPNTYQCPNGTVPADVLQAKPTPGADSLSITEKPHDEDKSIEEIEKHDESVEHSAEGVEHSAEGVEHSAEGVEHSAESVEQAQPEKPDIAASPESDEASSEDSKIQAEIEIITTPAPQDLSEGSTQAAEQESGALLAGSGEPSVPIAEQDHAEETHDAEATTPPEHYTEISVVNVEMNTLHPHPSHPEAGQEETASEDDGKETSQPAEAQEITTQPTIKQSEEVSQSNDDHASAEGEAEVPLEPVEHQETIVPEAPQTSSQLEDEKPNEESGNEIPETTPAPAPSTSSTTEAEPEELPRIPGEGSCLHKGITYAPNTEVASTDPCKRCRCVNSIVTCKELECAEPPFSQNSNCAPMPPADGACCPTYLCEQTPSQEPEAENHMSIDKIDMVVPDEEGTADESIPTTVASIVEDENIPSMAGIPEHLVPGTDEINLTPDHDDVAHESPASTQDEGKEQDTHPELAPAEPEVHEDDGAIAATTSRSQDSNDEDQAVIDTHSAAHEAGENAGEPSEEIGPVTTTPQLENIPEEASNTNPEPSGPSEVEQTQDGAEGQASTNEESAPSTDSPQEPSELQSPNETPELSGTAHDSAPETDNSESDTGVPTAIPEAASSDGENQETHSTNDNEKVEESNSEEGTTAGPILASESEASQQGQTHDEVASNEPSPHDEVVTEHISTEASAVPNAEPDSVPSESSESGHLPIADDKENDLSASNEENIPITENTAQGSDISAASEVEHVERLQTTEGPSGTEEPVEAQPIVTAGPPVLFPDISHQGAPIRISGPPGIDTEQLSPESQRFGETESPVEQPSATEQAQISEETSPNSSANGDQSIKDELPPSTEGPNLQGESNVENSSELAPIEASNAHESSQNPQSDNQENGNEVLSSELLPSHDEDSTGQTLTEIEESPATELNQAAPEASSENSDTIPSELDATESQPHSNEDVAPVTDQPEEGPAPESDNIQSGHVVTHGDLPSLPESSQHLEENSVQPEHEPEHEGTNQPEHVEEPAPQSPEVPESDKTTGEAELEQQQSATQVPESDEVVTHIDAERPQPVLEIANQVIDAGSHDLNTVEGIHQAISEEQKPEDNTETEKSQASDSEGEPAAVEESAASLPQAPESQPDQPAHEDLPVPSIPEHPEHTIPEGSEHAVAEGSLAESAAPEEPHSEEKPAEDHHEVPAEQLPEYTTPGAIPSETEQQQTDQHQTAEGNVDDELPVEKHPEADTQLEEHPAPTLAEHPAEEHAVEDHLGEQIPTEEHTAEDVPVEQSPAEEHPSEEHPIEEENATGKSPTVEEHAVEEDAAETSGQEQDVGSVDSQQPDQHPGEVHSEPEQTAHSETSPEIAQEETDHQSETTPLPQEDLPQEPQPAEQQPDAGSPSGSSDTSLTSETTQHEAGQATEDQQAGDNQETLPVESSEDGLPAAPIEAQHLEVNSETTLLPSSEQTSEASAIPEQPSEVPSSSEPAKEHQSISEQNQSIAGDKAESEHAAEAAGLPIPEQTLIHSSQPEDSESQPTGSEVDTSGLGPITAPEELNGETGPSAPETAPSAPETAPEQPSAPESQPSSPGQDEVQPTSPEGSAQPSHAEEISSQDESDKVGELTPGASSSPLSEHPSGSPAPPVELPSTEGPLMPGLQNWAQKPYHPTSHQQPAPEQQSHLPDDSHYPSPPYDTDYEDEDSVSYGPGTCRYGGKVYLSAQQIPRDDPCDFCFCFRSDIICLQQSCPPPIKGCYQETIKGFCCPRYECHVSMATVVNITTTSTTTTTTVPPHFLSHLYNGSARKAGCQVKGVAYRVGDRIEETSGPCLDCRCGADGQMKCDPTVCGPQESLLRQVMAGAVSKRRRSGASLGLVFETPSGKSERRNQPPSEPPRRPARVRLMGMSSGPGLGTKVSCPEH</sequence>
<feature type="compositionally biased region" description="Polar residues" evidence="4">
    <location>
        <begin position="1860"/>
        <end position="1871"/>
    </location>
</feature>
<feature type="compositionally biased region" description="Polar residues" evidence="4">
    <location>
        <begin position="1132"/>
        <end position="1147"/>
    </location>
</feature>
<feature type="compositionally biased region" description="Basic and acidic residues" evidence="4">
    <location>
        <begin position="945"/>
        <end position="966"/>
    </location>
</feature>
<dbReference type="SMART" id="SM00214">
    <property type="entry name" value="VWC"/>
    <property type="match status" value="5"/>
</dbReference>
<proteinExistence type="predicted"/>
<evidence type="ECO:0000256" key="2">
    <source>
        <dbReference type="ARBA" id="ARBA00022525"/>
    </source>
</evidence>
<dbReference type="PROSITE" id="PS50184">
    <property type="entry name" value="VWFC_2"/>
    <property type="match status" value="2"/>
</dbReference>
<feature type="compositionally biased region" description="Low complexity" evidence="4">
    <location>
        <begin position="1656"/>
        <end position="1679"/>
    </location>
</feature>
<evidence type="ECO:0000256" key="3">
    <source>
        <dbReference type="ARBA" id="ARBA00022729"/>
    </source>
</evidence>
<feature type="region of interest" description="Disordered" evidence="4">
    <location>
        <begin position="2131"/>
        <end position="2183"/>
    </location>
</feature>
<feature type="compositionally biased region" description="Low complexity" evidence="4">
    <location>
        <begin position="1828"/>
        <end position="1855"/>
    </location>
</feature>
<feature type="compositionally biased region" description="Basic and acidic residues" evidence="4">
    <location>
        <begin position="437"/>
        <end position="448"/>
    </location>
</feature>
<feature type="domain" description="VWFC" evidence="5">
    <location>
        <begin position="230"/>
        <end position="297"/>
    </location>
</feature>
<dbReference type="Gene3D" id="2.10.70.10">
    <property type="entry name" value="Complement Module, domain 1"/>
    <property type="match status" value="2"/>
</dbReference>
<feature type="compositionally biased region" description="Low complexity" evidence="4">
    <location>
        <begin position="565"/>
        <end position="580"/>
    </location>
</feature>
<feature type="domain" description="VWFC" evidence="5">
    <location>
        <begin position="593"/>
        <end position="659"/>
    </location>
</feature>
<evidence type="ECO:0000256" key="4">
    <source>
        <dbReference type="SAM" id="MobiDB-lite"/>
    </source>
</evidence>
<reference evidence="6 7" key="1">
    <citation type="submission" date="2023-09" db="EMBL/GenBank/DDBJ databases">
        <title>Nesidiocoris tenuis whole genome shotgun sequence.</title>
        <authorList>
            <person name="Shibata T."/>
            <person name="Shimoda M."/>
            <person name="Kobayashi T."/>
            <person name="Uehara T."/>
        </authorList>
    </citation>
    <scope>NUCLEOTIDE SEQUENCE [LARGE SCALE GENOMIC DNA]</scope>
    <source>
        <strain evidence="6 7">Japan</strain>
    </source>
</reference>
<feature type="compositionally biased region" description="Basic and acidic residues" evidence="4">
    <location>
        <begin position="1453"/>
        <end position="1469"/>
    </location>
</feature>
<feature type="compositionally biased region" description="Basic and acidic residues" evidence="4">
    <location>
        <begin position="321"/>
        <end position="377"/>
    </location>
</feature>
<feature type="region of interest" description="Disordered" evidence="4">
    <location>
        <begin position="305"/>
        <end position="594"/>
    </location>
</feature>
<feature type="compositionally biased region" description="Low complexity" evidence="4">
    <location>
        <begin position="1741"/>
        <end position="1752"/>
    </location>
</feature>
<name>A0ABN7AZX8_9HEMI</name>
<dbReference type="EMBL" id="AP028916">
    <property type="protein sequence ID" value="BES97721.1"/>
    <property type="molecule type" value="Genomic_DNA"/>
</dbReference>
<dbReference type="PANTHER" id="PTHR46698:SF3">
    <property type="entry name" value="TENECTIN ISOFORM 1-RELATED"/>
    <property type="match status" value="1"/>
</dbReference>
<evidence type="ECO:0000259" key="5">
    <source>
        <dbReference type="PROSITE" id="PS50184"/>
    </source>
</evidence>
<keyword evidence="3" id="KW-0732">Signal</keyword>
<evidence type="ECO:0000313" key="7">
    <source>
        <dbReference type="Proteomes" id="UP001307889"/>
    </source>
</evidence>
<feature type="compositionally biased region" description="Low complexity" evidence="4">
    <location>
        <begin position="1485"/>
        <end position="1498"/>
    </location>
</feature>
<feature type="compositionally biased region" description="Polar residues" evidence="4">
    <location>
        <begin position="833"/>
        <end position="872"/>
    </location>
</feature>
<feature type="compositionally biased region" description="Polar residues" evidence="4">
    <location>
        <begin position="492"/>
        <end position="516"/>
    </location>
</feature>
<dbReference type="Proteomes" id="UP001307889">
    <property type="component" value="Chromosome 8"/>
</dbReference>
<protein>
    <submittedName>
        <fullName evidence="6">VWC</fullName>
    </submittedName>
</protein>
<feature type="compositionally biased region" description="Polar residues" evidence="4">
    <location>
        <begin position="1790"/>
        <end position="1809"/>
    </location>
</feature>
<dbReference type="SUPFAM" id="SSF57603">
    <property type="entry name" value="FnI-like domain"/>
    <property type="match status" value="6"/>
</dbReference>
<evidence type="ECO:0000313" key="6">
    <source>
        <dbReference type="EMBL" id="BES97721.1"/>
    </source>
</evidence>
<feature type="compositionally biased region" description="Basic and acidic residues" evidence="4">
    <location>
        <begin position="1272"/>
        <end position="1298"/>
    </location>
</feature>
<keyword evidence="7" id="KW-1185">Reference proteome</keyword>
<feature type="compositionally biased region" description="Basic and acidic residues" evidence="4">
    <location>
        <begin position="1370"/>
        <end position="1386"/>
    </location>
</feature>
<feature type="compositionally biased region" description="Basic and acidic residues" evidence="4">
    <location>
        <begin position="1528"/>
        <end position="1551"/>
    </location>
</feature>
<feature type="compositionally biased region" description="Basic and acidic residues" evidence="4">
    <location>
        <begin position="907"/>
        <end position="920"/>
    </location>
</feature>
<feature type="compositionally biased region" description="Polar residues" evidence="4">
    <location>
        <begin position="1156"/>
        <end position="1175"/>
    </location>
</feature>
<dbReference type="PANTHER" id="PTHR46698">
    <property type="entry name" value="CROSSVEINLESS 2"/>
    <property type="match status" value="1"/>
</dbReference>
<feature type="compositionally biased region" description="Polar residues" evidence="4">
    <location>
        <begin position="1934"/>
        <end position="1944"/>
    </location>
</feature>
<comment type="subcellular location">
    <subcellularLocation>
        <location evidence="1">Secreted</location>
    </subcellularLocation>
</comment>
<feature type="region of interest" description="Disordered" evidence="4">
    <location>
        <begin position="1359"/>
        <end position="1969"/>
    </location>
</feature>
<feature type="compositionally biased region" description="Polar residues" evidence="4">
    <location>
        <begin position="1095"/>
        <end position="1121"/>
    </location>
</feature>